<evidence type="ECO:0000256" key="7">
    <source>
        <dbReference type="ARBA" id="ARBA00035163"/>
    </source>
</evidence>
<keyword evidence="6 8" id="KW-0687">Ribonucleoprotein</keyword>
<comment type="caution">
    <text evidence="10">The sequence shown here is derived from an EMBL/GenBank/DDBJ whole genome shotgun (WGS) entry which is preliminary data.</text>
</comment>
<dbReference type="NCBIfam" id="TIGR01050">
    <property type="entry name" value="rpsS_bact"/>
    <property type="match status" value="1"/>
</dbReference>
<dbReference type="Pfam" id="PF00203">
    <property type="entry name" value="Ribosomal_S19"/>
    <property type="match status" value="1"/>
</dbReference>
<evidence type="ECO:0000256" key="4">
    <source>
        <dbReference type="ARBA" id="ARBA00022884"/>
    </source>
</evidence>
<dbReference type="GO" id="GO:0005737">
    <property type="term" value="C:cytoplasm"/>
    <property type="evidence" value="ECO:0007669"/>
    <property type="project" value="UniProtKB-ARBA"/>
</dbReference>
<dbReference type="InterPro" id="IPR002222">
    <property type="entry name" value="Ribosomal_uS19"/>
</dbReference>
<proteinExistence type="inferred from homology"/>
<evidence type="ECO:0000256" key="9">
    <source>
        <dbReference type="RuleBase" id="RU003485"/>
    </source>
</evidence>
<dbReference type="GO" id="GO:0000028">
    <property type="term" value="P:ribosomal small subunit assembly"/>
    <property type="evidence" value="ECO:0007669"/>
    <property type="project" value="TreeGrafter"/>
</dbReference>
<comment type="similarity">
    <text evidence="2 8 9">Belongs to the universal ribosomal protein uS19 family.</text>
</comment>
<protein>
    <recommendedName>
        <fullName evidence="7 8">Small ribosomal subunit protein uS19</fullName>
    </recommendedName>
</protein>
<dbReference type="InterPro" id="IPR023575">
    <property type="entry name" value="Ribosomal_uS19_SF"/>
</dbReference>
<dbReference type="InterPro" id="IPR005732">
    <property type="entry name" value="Ribosomal_uS19_bac-type"/>
</dbReference>
<accession>A0A9D1SXS9</accession>
<dbReference type="Proteomes" id="UP000886861">
    <property type="component" value="Unassembled WGS sequence"/>
</dbReference>
<evidence type="ECO:0000313" key="11">
    <source>
        <dbReference type="Proteomes" id="UP000886861"/>
    </source>
</evidence>
<dbReference type="Gene3D" id="3.30.860.10">
    <property type="entry name" value="30s Ribosomal Protein S19, Chain A"/>
    <property type="match status" value="1"/>
</dbReference>
<dbReference type="PANTHER" id="PTHR11880">
    <property type="entry name" value="RIBOSOMAL PROTEIN S19P FAMILY MEMBER"/>
    <property type="match status" value="1"/>
</dbReference>
<dbReference type="GO" id="GO:0019843">
    <property type="term" value="F:rRNA binding"/>
    <property type="evidence" value="ECO:0007669"/>
    <property type="project" value="UniProtKB-UniRule"/>
</dbReference>
<dbReference type="PANTHER" id="PTHR11880:SF8">
    <property type="entry name" value="SMALL RIBOSOMAL SUBUNIT PROTEIN US19M"/>
    <property type="match status" value="1"/>
</dbReference>
<comment type="function">
    <text evidence="1 8">Protein S19 forms a complex with S13 that binds strongly to the 16S ribosomal RNA.</text>
</comment>
<dbReference type="GO" id="GO:0015935">
    <property type="term" value="C:small ribosomal subunit"/>
    <property type="evidence" value="ECO:0007669"/>
    <property type="project" value="InterPro"/>
</dbReference>
<evidence type="ECO:0000256" key="8">
    <source>
        <dbReference type="HAMAP-Rule" id="MF_00531"/>
    </source>
</evidence>
<evidence type="ECO:0000256" key="3">
    <source>
        <dbReference type="ARBA" id="ARBA00022730"/>
    </source>
</evidence>
<dbReference type="PRINTS" id="PR00975">
    <property type="entry name" value="RIBOSOMALS19"/>
</dbReference>
<dbReference type="GO" id="GO:0003735">
    <property type="term" value="F:structural constituent of ribosome"/>
    <property type="evidence" value="ECO:0007669"/>
    <property type="project" value="InterPro"/>
</dbReference>
<reference evidence="10" key="2">
    <citation type="journal article" date="2021" name="PeerJ">
        <title>Extensive microbial diversity within the chicken gut microbiome revealed by metagenomics and culture.</title>
        <authorList>
            <person name="Gilroy R."/>
            <person name="Ravi A."/>
            <person name="Getino M."/>
            <person name="Pursley I."/>
            <person name="Horton D.L."/>
            <person name="Alikhan N.F."/>
            <person name="Baker D."/>
            <person name="Gharbi K."/>
            <person name="Hall N."/>
            <person name="Watson M."/>
            <person name="Adriaenssens E.M."/>
            <person name="Foster-Nyarko E."/>
            <person name="Jarju S."/>
            <person name="Secka A."/>
            <person name="Antonio M."/>
            <person name="Oren A."/>
            <person name="Chaudhuri R.R."/>
            <person name="La Ragione R."/>
            <person name="Hildebrand F."/>
            <person name="Pallen M.J."/>
        </authorList>
    </citation>
    <scope>NUCLEOTIDE SEQUENCE</scope>
    <source>
        <strain evidence="10">CHK186-9395</strain>
    </source>
</reference>
<dbReference type="EMBL" id="DVOJ01000001">
    <property type="protein sequence ID" value="HIV00983.1"/>
    <property type="molecule type" value="Genomic_DNA"/>
</dbReference>
<evidence type="ECO:0000256" key="2">
    <source>
        <dbReference type="ARBA" id="ARBA00007345"/>
    </source>
</evidence>
<dbReference type="PIRSF" id="PIRSF002144">
    <property type="entry name" value="Ribosomal_S19"/>
    <property type="match status" value="1"/>
</dbReference>
<gene>
    <name evidence="8 10" type="primary">rpsS</name>
    <name evidence="10" type="ORF">IAA62_00250</name>
</gene>
<dbReference type="SUPFAM" id="SSF54570">
    <property type="entry name" value="Ribosomal protein S19"/>
    <property type="match status" value="1"/>
</dbReference>
<evidence type="ECO:0000313" key="10">
    <source>
        <dbReference type="EMBL" id="HIV00983.1"/>
    </source>
</evidence>
<reference evidence="10" key="1">
    <citation type="submission" date="2020-10" db="EMBL/GenBank/DDBJ databases">
        <authorList>
            <person name="Gilroy R."/>
        </authorList>
    </citation>
    <scope>NUCLEOTIDE SEQUENCE</scope>
    <source>
        <strain evidence="10">CHK186-9395</strain>
    </source>
</reference>
<sequence length="96" mass="10823">MSRSSKKQPYVFSRLLKTVQKMNETNTKKPIKTWSRASVIYPEFVGFTFAVYNGKKHIPVYCTAEMVGHKLGEFAPTRTFKAHAGQKAKVTPGKKG</sequence>
<keyword evidence="4 8" id="KW-0694">RNA-binding</keyword>
<organism evidence="10 11">
    <name type="scientific">Candidatus Caccopulliclostridium gallistercoris</name>
    <dbReference type="NCBI Taxonomy" id="2840719"/>
    <lineage>
        <taxon>Bacteria</taxon>
        <taxon>Bacillati</taxon>
        <taxon>Bacillota</taxon>
        <taxon>Clostridia</taxon>
        <taxon>Candidatus Caccopulliclostridium</taxon>
    </lineage>
</organism>
<name>A0A9D1SXS9_9FIRM</name>
<dbReference type="FunFam" id="3.30.860.10:FF:000001">
    <property type="entry name" value="30S ribosomal protein S19"/>
    <property type="match status" value="1"/>
</dbReference>
<evidence type="ECO:0000256" key="6">
    <source>
        <dbReference type="ARBA" id="ARBA00023274"/>
    </source>
</evidence>
<dbReference type="AlphaFoldDB" id="A0A9D1SXS9"/>
<evidence type="ECO:0000256" key="5">
    <source>
        <dbReference type="ARBA" id="ARBA00022980"/>
    </source>
</evidence>
<dbReference type="HAMAP" id="MF_00531">
    <property type="entry name" value="Ribosomal_uS19"/>
    <property type="match status" value="1"/>
</dbReference>
<keyword evidence="3 8" id="KW-0699">rRNA-binding</keyword>
<evidence type="ECO:0000256" key="1">
    <source>
        <dbReference type="ARBA" id="ARBA00003239"/>
    </source>
</evidence>
<keyword evidence="5 8" id="KW-0689">Ribosomal protein</keyword>
<dbReference type="GO" id="GO:0006412">
    <property type="term" value="P:translation"/>
    <property type="evidence" value="ECO:0007669"/>
    <property type="project" value="UniProtKB-UniRule"/>
</dbReference>